<keyword evidence="3" id="KW-1185">Reference proteome</keyword>
<reference evidence="2 3" key="1">
    <citation type="journal article" date="2009" name="Stand. Genomic Sci.">
        <title>Complete genome sequence of Thermanaerovibrio acidaminovorans type strain (Su883).</title>
        <authorList>
            <person name="Chovatia M."/>
            <person name="Sikorski J."/>
            <person name="Schroder M."/>
            <person name="Lapidus A."/>
            <person name="Nolan M."/>
            <person name="Tice H."/>
            <person name="Glavina Del Rio T."/>
            <person name="Copeland A."/>
            <person name="Cheng J.F."/>
            <person name="Lucas S."/>
            <person name="Chen F."/>
            <person name="Bruce D."/>
            <person name="Goodwin L."/>
            <person name="Pitluck S."/>
            <person name="Ivanova N."/>
            <person name="Mavromatis K."/>
            <person name="Ovchinnikova G."/>
            <person name="Pati A."/>
            <person name="Chen A."/>
            <person name="Palaniappan K."/>
            <person name="Land M."/>
            <person name="Hauser L."/>
            <person name="Chang Y.J."/>
            <person name="Jeffries C.D."/>
            <person name="Chain P."/>
            <person name="Saunders E."/>
            <person name="Detter J.C."/>
            <person name="Brettin T."/>
            <person name="Rohde M."/>
            <person name="Goker M."/>
            <person name="Spring S."/>
            <person name="Bristow J."/>
            <person name="Markowitz V."/>
            <person name="Hugenholtz P."/>
            <person name="Kyrpides N.C."/>
            <person name="Klenk H.P."/>
            <person name="Eisen J.A."/>
        </authorList>
    </citation>
    <scope>NUCLEOTIDE SEQUENCE [LARGE SCALE GENOMIC DNA]</scope>
    <source>
        <strain evidence="3">ATCC 49978 / DSM 6589 / Su883</strain>
    </source>
</reference>
<name>D1B8U3_THEAS</name>
<dbReference type="eggNOG" id="COG3938">
    <property type="taxonomic scope" value="Bacteria"/>
</dbReference>
<dbReference type="EC" id="5.1.1.4" evidence="2"/>
<organism evidence="2 3">
    <name type="scientific">Thermanaerovibrio acidaminovorans (strain ATCC 49978 / DSM 6589 / Su883)</name>
    <name type="common">Selenomonas acidaminovorans</name>
    <dbReference type="NCBI Taxonomy" id="525903"/>
    <lineage>
        <taxon>Bacteria</taxon>
        <taxon>Thermotogati</taxon>
        <taxon>Synergistota</taxon>
        <taxon>Synergistia</taxon>
        <taxon>Synergistales</taxon>
        <taxon>Synergistaceae</taxon>
        <taxon>Thermanaerovibrio</taxon>
    </lineage>
</organism>
<dbReference type="OrthoDB" id="181267at2"/>
<dbReference type="SFLD" id="SFLDS00028">
    <property type="entry name" value="Proline_Racemase"/>
    <property type="match status" value="1"/>
</dbReference>
<dbReference type="Gene3D" id="3.10.310.10">
    <property type="entry name" value="Diaminopimelate Epimerase, Chain A, domain 1"/>
    <property type="match status" value="2"/>
</dbReference>
<gene>
    <name evidence="2" type="ordered locus">Taci_0460</name>
</gene>
<dbReference type="GO" id="GO:0018112">
    <property type="term" value="F:proline racemase activity"/>
    <property type="evidence" value="ECO:0007669"/>
    <property type="project" value="UniProtKB-EC"/>
</dbReference>
<dbReference type="PANTHER" id="PTHR33442:SF5">
    <property type="entry name" value="BIFUNCTIONAL TRANS-3-HYDROXY-L-PROLINE DEHYDRATASE_2-EPIMERASE"/>
    <property type="match status" value="1"/>
</dbReference>
<evidence type="ECO:0000256" key="1">
    <source>
        <dbReference type="ARBA" id="ARBA00007529"/>
    </source>
</evidence>
<dbReference type="KEGG" id="tai:Taci_0460"/>
<dbReference type="AlphaFoldDB" id="D1B8U3"/>
<proteinExistence type="inferred from homology"/>
<dbReference type="Pfam" id="PF05544">
    <property type="entry name" value="Pro_racemase"/>
    <property type="match status" value="1"/>
</dbReference>
<dbReference type="GO" id="GO:0047580">
    <property type="term" value="F:4-hydroxyproline epimerase activity"/>
    <property type="evidence" value="ECO:0007669"/>
    <property type="project" value="TreeGrafter"/>
</dbReference>
<dbReference type="PATRIC" id="fig|525903.6.peg.465"/>
<dbReference type="HOGENOM" id="CLU_036729_0_0_0"/>
<sequence length="336" mass="36192">MRLRRMVSVVDTHTGGEPTRIILSGGPILKGRTMLDRWEEFASAHDAFREFVMREPRGHGDMFGVMITPPCSDEAHCGVIFMDTGGCLTMCGHGSIGLARTLLELGMVTGESPCADVVLDTPAGIVRVTVDIREDGRIGEATLMNVPSFLYAEDLKVRLSDGTDVTLQVAFGGNFFAIVPAQQLGLSIVSDEARRIQALGLEIRDLVNRKLEASHPEDPRICGVELVEFSLKTGERSARNCVVFGQGSLDRSPCGTGTSAKMAVLAALGELKPGEEFVHQGIVGSTFRAFYRPGPVIGGFDSIIPYIKGTSSVTGFNLLLEQDGDMFPRGFLLGRA</sequence>
<accession>D1B8U3</accession>
<evidence type="ECO:0000313" key="2">
    <source>
        <dbReference type="EMBL" id="ACZ18696.1"/>
    </source>
</evidence>
<dbReference type="SUPFAM" id="SSF54506">
    <property type="entry name" value="Diaminopimelate epimerase-like"/>
    <property type="match status" value="1"/>
</dbReference>
<dbReference type="Proteomes" id="UP000002030">
    <property type="component" value="Chromosome"/>
</dbReference>
<dbReference type="PIRSF" id="PIRSF029792">
    <property type="entry name" value="Pro_racemase"/>
    <property type="match status" value="1"/>
</dbReference>
<dbReference type="PANTHER" id="PTHR33442">
    <property type="entry name" value="TRANS-3-HYDROXY-L-PROLINE DEHYDRATASE"/>
    <property type="match status" value="1"/>
</dbReference>
<dbReference type="STRING" id="525903.Taci_0460"/>
<dbReference type="InterPro" id="IPR008794">
    <property type="entry name" value="Pro_racemase_fam"/>
</dbReference>
<dbReference type="EMBL" id="CP001818">
    <property type="protein sequence ID" value="ACZ18696.1"/>
    <property type="molecule type" value="Genomic_DNA"/>
</dbReference>
<protein>
    <submittedName>
        <fullName evidence="2">Proline racemase</fullName>
        <ecNumber evidence="2">5.1.1.4</ecNumber>
    </submittedName>
</protein>
<dbReference type="FunFam" id="3.10.310.10:FF:000005">
    <property type="entry name" value="Proline racemase"/>
    <property type="match status" value="1"/>
</dbReference>
<evidence type="ECO:0000313" key="3">
    <source>
        <dbReference type="Proteomes" id="UP000002030"/>
    </source>
</evidence>
<dbReference type="EnsemblBacteria" id="ACZ18696">
    <property type="protein sequence ID" value="ACZ18696"/>
    <property type="gene ID" value="Taci_0460"/>
</dbReference>
<keyword evidence="2" id="KW-0413">Isomerase</keyword>
<comment type="similarity">
    <text evidence="1">Belongs to the proline racemase family.</text>
</comment>